<comment type="caution">
    <text evidence="2">The sequence shown here is derived from an EMBL/GenBank/DDBJ whole genome shotgun (WGS) entry which is preliminary data.</text>
</comment>
<evidence type="ECO:0000313" key="2">
    <source>
        <dbReference type="EMBL" id="GEW33069.1"/>
    </source>
</evidence>
<reference evidence="2" key="1">
    <citation type="journal article" date="2019" name="Sci. Rep.">
        <title>Draft genome of Tanacetum cinerariifolium, the natural source of mosquito coil.</title>
        <authorList>
            <person name="Yamashiro T."/>
            <person name="Shiraishi A."/>
            <person name="Satake H."/>
            <person name="Nakayama K."/>
        </authorList>
    </citation>
    <scope>NUCLEOTIDE SEQUENCE</scope>
</reference>
<accession>A0A699GTZ4</accession>
<evidence type="ECO:0000256" key="1">
    <source>
        <dbReference type="SAM" id="MobiDB-lite"/>
    </source>
</evidence>
<feature type="non-terminal residue" evidence="2">
    <location>
        <position position="905"/>
    </location>
</feature>
<dbReference type="EMBL" id="BKCJ010053995">
    <property type="protein sequence ID" value="GEW33069.1"/>
    <property type="molecule type" value="Genomic_DNA"/>
</dbReference>
<name>A0A699GTZ4_TANCI</name>
<dbReference type="PANTHER" id="PTHR31973">
    <property type="entry name" value="POLYPROTEIN, PUTATIVE-RELATED"/>
    <property type="match status" value="1"/>
</dbReference>
<feature type="region of interest" description="Disordered" evidence="1">
    <location>
        <begin position="840"/>
        <end position="861"/>
    </location>
</feature>
<proteinExistence type="predicted"/>
<dbReference type="PANTHER" id="PTHR31973:SF190">
    <property type="entry name" value="MULE TRANSPOSASE DOMAIN-CONTAINING PROTEIN"/>
    <property type="match status" value="1"/>
</dbReference>
<gene>
    <name evidence="2" type="ORF">Tci_205045</name>
</gene>
<organism evidence="2">
    <name type="scientific">Tanacetum cinerariifolium</name>
    <name type="common">Dalmatian daisy</name>
    <name type="synonym">Chrysanthemum cinerariifolium</name>
    <dbReference type="NCBI Taxonomy" id="118510"/>
    <lineage>
        <taxon>Eukaryota</taxon>
        <taxon>Viridiplantae</taxon>
        <taxon>Streptophyta</taxon>
        <taxon>Embryophyta</taxon>
        <taxon>Tracheophyta</taxon>
        <taxon>Spermatophyta</taxon>
        <taxon>Magnoliopsida</taxon>
        <taxon>eudicotyledons</taxon>
        <taxon>Gunneridae</taxon>
        <taxon>Pentapetalae</taxon>
        <taxon>asterids</taxon>
        <taxon>campanulids</taxon>
        <taxon>Asterales</taxon>
        <taxon>Asteraceae</taxon>
        <taxon>Asteroideae</taxon>
        <taxon>Anthemideae</taxon>
        <taxon>Anthemidinae</taxon>
        <taxon>Tanacetum</taxon>
    </lineage>
</organism>
<protein>
    <submittedName>
        <fullName evidence="2">MAK10-like protein</fullName>
    </submittedName>
</protein>
<dbReference type="AlphaFoldDB" id="A0A699GTZ4"/>
<sequence length="905" mass="102781">MGDENPICTLGEYSKPSHEGYRNTIELSVWNNVVPLRSDTIRLVQNGCSFHGLRSEDPNQHLKDFLKLVDSLDLNVQRLMEAYLAPTQPTQVNKITTSCEICSGPYDTQYCMEDPEQAFVEYASLCTDETRVPPSSNTELVCTKEEHGDVMFIENVLKDDNSCKEEPKAGEQEVGYFNIFPTRNELAYHKYLMCSPIPSIFLQNPIIMKGCPSNLKIPCNIRHVHVEKAYIDLNYPLNIMTRTMYIWIIRRKLNPRENANGGVSDFIKRIKEMHVFVGNFTYVLDFMIIEDISFIIDPSNYGVLCEDWLNNTHYGAKTKKSKETVMTYYTSYPSRKIRRICACASQETTKTYTPYPGSIIRRGGGFSMKDDSLDCYDGYEAQVYNISGTYDDEEDFLVDEENEIVEPNVDVHLFGISMDLPFDNIVVTNLVPDDVLEREDVDVINADGFDIDLGNDDEKNDYRRIRLAELSREMEGVINSSGQWKYSFYTGQKFTTLKEAKDRVYPHSIKIRRNLKLYKNDSVRIRSRCDRKVLVFSMLQVQDQLQCDLEVQISMSRAFRANAKAEREIRGDHVLKRDLLGLDGAFMKGPFPGQYLGGDIDLHPNLNFTFINDRQKGIVPAIKTVFLSRSKSDLLLNNIYEVFNGKIFSDRDKPVTILLEYIKEYYKKRIVNVQSVIEKCNGPLTPTATRIMESIKKEAHFMKVQWNGANKYQVSDGTTPRSVGKFLLLVDYMKGDILSQGDGVVMGLSAIVGQGGAGGPGGLSGLVGANVDSQESYNGKFPMVDEEDMTFKKLAPIAEEIIMLSEVLKGNCISPFNSHPPVVITKNMSAVIDNYTGLDHEEDDQEIDKPQSDINPIRKSSRTRRAPDLMCIYIDAEEHELGDLDEPANYKAALLDHAIFMRSIL</sequence>